<dbReference type="InterPro" id="IPR012340">
    <property type="entry name" value="NA-bd_OB-fold"/>
</dbReference>
<keyword evidence="8" id="KW-1185">Reference proteome</keyword>
<dbReference type="SUPFAM" id="SSF50249">
    <property type="entry name" value="Nucleic acid-binding proteins"/>
    <property type="match status" value="1"/>
</dbReference>
<evidence type="ECO:0000313" key="8">
    <source>
        <dbReference type="Proteomes" id="UP000596977"/>
    </source>
</evidence>
<dbReference type="RefSeq" id="WP_127073132.1">
    <property type="nucleotide sequence ID" value="NZ_BMKB01000001.1"/>
</dbReference>
<organism evidence="7 8">
    <name type="scientific">Pelagibacterium lentulum</name>
    <dbReference type="NCBI Taxonomy" id="2029865"/>
    <lineage>
        <taxon>Bacteria</taxon>
        <taxon>Pseudomonadati</taxon>
        <taxon>Pseudomonadota</taxon>
        <taxon>Alphaproteobacteria</taxon>
        <taxon>Hyphomicrobiales</taxon>
        <taxon>Devosiaceae</taxon>
        <taxon>Pelagibacterium</taxon>
    </lineage>
</organism>
<dbReference type="CDD" id="cd02440">
    <property type="entry name" value="AdoMet_MTases"/>
    <property type="match status" value="1"/>
</dbReference>
<dbReference type="PANTHER" id="PTHR11061">
    <property type="entry name" value="RNA M5U METHYLTRANSFERASE"/>
    <property type="match status" value="1"/>
</dbReference>
<dbReference type="InterPro" id="IPR029063">
    <property type="entry name" value="SAM-dependent_MTases_sf"/>
</dbReference>
<dbReference type="EMBL" id="BMKB01000001">
    <property type="protein sequence ID" value="GGA41307.1"/>
    <property type="molecule type" value="Genomic_DNA"/>
</dbReference>
<comment type="caution">
    <text evidence="7">The sequence shown here is derived from an EMBL/GenBank/DDBJ whole genome shotgun (WGS) entry which is preliminary data.</text>
</comment>
<protein>
    <submittedName>
        <fullName evidence="7">RNA methyltransferase</fullName>
    </submittedName>
</protein>
<dbReference type="PROSITE" id="PS51687">
    <property type="entry name" value="SAM_MT_RNA_M5U"/>
    <property type="match status" value="1"/>
</dbReference>
<dbReference type="Pfam" id="PF05958">
    <property type="entry name" value="tRNA_U5-meth_tr"/>
    <property type="match status" value="1"/>
</dbReference>
<dbReference type="SUPFAM" id="SSF53335">
    <property type="entry name" value="S-adenosyl-L-methionine-dependent methyltransferases"/>
    <property type="match status" value="1"/>
</dbReference>
<keyword evidence="5" id="KW-0411">Iron-sulfur</keyword>
<keyword evidence="1" id="KW-0479">Metal-binding</keyword>
<evidence type="ECO:0000256" key="2">
    <source>
        <dbReference type="ARBA" id="ARBA00022603"/>
    </source>
</evidence>
<reference evidence="7 8" key="1">
    <citation type="journal article" date="2014" name="Int. J. Syst. Evol. Microbiol.">
        <title>Complete genome sequence of Corynebacterium casei LMG S-19264T (=DSM 44701T), isolated from a smear-ripened cheese.</title>
        <authorList>
            <consortium name="US DOE Joint Genome Institute (JGI-PGF)"/>
            <person name="Walter F."/>
            <person name="Albersmeier A."/>
            <person name="Kalinowski J."/>
            <person name="Ruckert C."/>
        </authorList>
    </citation>
    <scope>NUCLEOTIDE SEQUENCE [LARGE SCALE GENOMIC DNA]</scope>
    <source>
        <strain evidence="7 8">CGMCC 1.15896</strain>
    </source>
</reference>
<dbReference type="InterPro" id="IPR010280">
    <property type="entry name" value="U5_MeTrfase_fam"/>
</dbReference>
<dbReference type="PANTHER" id="PTHR11061:SF49">
    <property type="entry name" value="23S RRNA (URACIL(1939)-C(5))-METHYLTRANSFERASE RLMD"/>
    <property type="match status" value="1"/>
</dbReference>
<keyword evidence="2 6" id="KW-0489">Methyltransferase</keyword>
<keyword evidence="3 6" id="KW-0808">Transferase</keyword>
<dbReference type="GO" id="GO:0051539">
    <property type="term" value="F:4 iron, 4 sulfur cluster binding"/>
    <property type="evidence" value="ECO:0007669"/>
    <property type="project" value="UniProtKB-KW"/>
</dbReference>
<feature type="active site" description="Nucleophile" evidence="6">
    <location>
        <position position="357"/>
    </location>
</feature>
<evidence type="ECO:0000256" key="5">
    <source>
        <dbReference type="ARBA" id="ARBA00023014"/>
    </source>
</evidence>
<gene>
    <name evidence="7" type="ORF">GCM10011499_08650</name>
</gene>
<dbReference type="GO" id="GO:0070475">
    <property type="term" value="P:rRNA base methylation"/>
    <property type="evidence" value="ECO:0007669"/>
    <property type="project" value="TreeGrafter"/>
</dbReference>
<dbReference type="OrthoDB" id="9804590at2"/>
<dbReference type="Gene3D" id="3.40.50.150">
    <property type="entry name" value="Vaccinia Virus protein VP39"/>
    <property type="match status" value="1"/>
</dbReference>
<feature type="binding site" evidence="6">
    <location>
        <position position="331"/>
    </location>
    <ligand>
        <name>S-adenosyl-L-methionine</name>
        <dbReference type="ChEBI" id="CHEBI:59789"/>
    </ligand>
</feature>
<dbReference type="Gene3D" id="2.40.50.1070">
    <property type="match status" value="1"/>
</dbReference>
<keyword evidence="1" id="KW-0408">Iron</keyword>
<evidence type="ECO:0000256" key="1">
    <source>
        <dbReference type="ARBA" id="ARBA00022485"/>
    </source>
</evidence>
<keyword evidence="4 6" id="KW-0949">S-adenosyl-L-methionine</keyword>
<feature type="binding site" evidence="6">
    <location>
        <position position="283"/>
    </location>
    <ligand>
        <name>S-adenosyl-L-methionine</name>
        <dbReference type="ChEBI" id="CHEBI:59789"/>
    </ligand>
</feature>
<evidence type="ECO:0000256" key="4">
    <source>
        <dbReference type="ARBA" id="ARBA00022691"/>
    </source>
</evidence>
<feature type="binding site" evidence="6">
    <location>
        <position position="263"/>
    </location>
    <ligand>
        <name>S-adenosyl-L-methionine</name>
        <dbReference type="ChEBI" id="CHEBI:59789"/>
    </ligand>
</feature>
<keyword evidence="1" id="KW-0004">4Fe-4S</keyword>
<evidence type="ECO:0000313" key="7">
    <source>
        <dbReference type="EMBL" id="GGA41307.1"/>
    </source>
</evidence>
<dbReference type="Gene3D" id="2.40.50.140">
    <property type="entry name" value="Nucleic acid-binding proteins"/>
    <property type="match status" value="1"/>
</dbReference>
<proteinExistence type="inferred from homology"/>
<name>A0A916R826_9HYPH</name>
<accession>A0A916R826</accession>
<evidence type="ECO:0000256" key="3">
    <source>
        <dbReference type="ARBA" id="ARBA00022679"/>
    </source>
</evidence>
<dbReference type="GO" id="GO:0070041">
    <property type="term" value="F:rRNA (uridine-C5-)-methyltransferase activity"/>
    <property type="evidence" value="ECO:0007669"/>
    <property type="project" value="TreeGrafter"/>
</dbReference>
<comment type="similarity">
    <text evidence="6">Belongs to the class I-like SAM-binding methyltransferase superfamily. RNA M5U methyltransferase family.</text>
</comment>
<feature type="binding site" evidence="6">
    <location>
        <position position="236"/>
    </location>
    <ligand>
        <name>S-adenosyl-L-methionine</name>
        <dbReference type="ChEBI" id="CHEBI:59789"/>
    </ligand>
</feature>
<dbReference type="Proteomes" id="UP000596977">
    <property type="component" value="Unassembled WGS sequence"/>
</dbReference>
<dbReference type="AlphaFoldDB" id="A0A916R826"/>
<evidence type="ECO:0000256" key="6">
    <source>
        <dbReference type="PROSITE-ProRule" id="PRU01024"/>
    </source>
</evidence>
<sequence>MVETARLEITALGQRGEGIARHKDQVIYVPFTLANETITATIEGQRGTLVAIEKSSPDRIDPFCPHFGTCGGCQLQHMDTNAYKAFKRERLVHALARAGVDAEVGETLLAHGKGRRRATLHATGKAAGFTQLRSHAIADLDHCPILVPGLKDAPEIARQLAKRAGPCDVGFTDTPMGLDVSVKAKRVQSETGLAEIANRYGLARLAINGEVLLNFRTPYVPMGPAQVPLPVGSFLQATWEAEEVLAALVLEAVGKAKAVADLFCGMGPFALRLAQHHKVYAADSDRDAITALQSATRTTSGIKAITAERRDLFRDPLTQYELDRFDCVVIDPPRAGAKAQAEALAQSKVSRVISVSCDPQSFARDAAILISGGFTMGQVTPVDQFAHSAHVEALACFDR</sequence>